<dbReference type="EMBL" id="BAABFV010000001">
    <property type="protein sequence ID" value="GAA4359165.1"/>
    <property type="molecule type" value="Genomic_DNA"/>
</dbReference>
<dbReference type="PANTHER" id="PTHR40691:SF1">
    <property type="entry name" value="EXPORTED PROTEIN"/>
    <property type="match status" value="1"/>
</dbReference>
<dbReference type="InterPro" id="IPR007495">
    <property type="entry name" value="NqrM"/>
</dbReference>
<accession>A0ABP8II75</accession>
<dbReference type="Pfam" id="PF04400">
    <property type="entry name" value="NqrM"/>
    <property type="match status" value="1"/>
</dbReference>
<feature type="transmembrane region" description="Helical" evidence="1">
    <location>
        <begin position="6"/>
        <end position="28"/>
    </location>
</feature>
<keyword evidence="1" id="KW-0812">Transmembrane</keyword>
<evidence type="ECO:0000256" key="1">
    <source>
        <dbReference type="SAM" id="Phobius"/>
    </source>
</evidence>
<reference evidence="3" key="1">
    <citation type="journal article" date="2019" name="Int. J. Syst. Evol. Microbiol.">
        <title>The Global Catalogue of Microorganisms (GCM) 10K type strain sequencing project: providing services to taxonomists for standard genome sequencing and annotation.</title>
        <authorList>
            <consortium name="The Broad Institute Genomics Platform"/>
            <consortium name="The Broad Institute Genome Sequencing Center for Infectious Disease"/>
            <person name="Wu L."/>
            <person name="Ma J."/>
        </authorList>
    </citation>
    <scope>NUCLEOTIDE SEQUENCE [LARGE SCALE GENOMIC DNA]</scope>
    <source>
        <strain evidence="3">JCM 17728</strain>
    </source>
</reference>
<keyword evidence="3" id="KW-1185">Reference proteome</keyword>
<dbReference type="PANTHER" id="PTHR40691">
    <property type="entry name" value="(NA+)-NQR MATURATION NQRM"/>
    <property type="match status" value="1"/>
</dbReference>
<sequence length="76" mass="8464">MTTMTSTFFLAFALFIAVIIVMAVGYIFQHKRISGSCGGLDALGIEKACDCDKPCAKKRARLRNNEHRLDINVIEE</sequence>
<comment type="caution">
    <text evidence="2">The sequence shown here is derived from an EMBL/GenBank/DDBJ whole genome shotgun (WGS) entry which is preliminary data.</text>
</comment>
<keyword evidence="1" id="KW-1133">Transmembrane helix</keyword>
<evidence type="ECO:0000313" key="3">
    <source>
        <dbReference type="Proteomes" id="UP001501011"/>
    </source>
</evidence>
<protein>
    <submittedName>
        <fullName evidence="2">(Na+)-NQR maturation NqrM</fullName>
    </submittedName>
</protein>
<gene>
    <name evidence="2" type="primary">nqrM</name>
    <name evidence="2" type="ORF">GCM10023151_09820</name>
</gene>
<name>A0ABP8II75_9GAMM</name>
<evidence type="ECO:0000313" key="2">
    <source>
        <dbReference type="EMBL" id="GAA4359165.1"/>
    </source>
</evidence>
<keyword evidence="1" id="KW-0472">Membrane</keyword>
<dbReference type="Proteomes" id="UP001501011">
    <property type="component" value="Unassembled WGS sequence"/>
</dbReference>
<proteinExistence type="predicted"/>
<organism evidence="2 3">
    <name type="scientific">Kangiella marina</name>
    <dbReference type="NCBI Taxonomy" id="1079178"/>
    <lineage>
        <taxon>Bacteria</taxon>
        <taxon>Pseudomonadati</taxon>
        <taxon>Pseudomonadota</taxon>
        <taxon>Gammaproteobacteria</taxon>
        <taxon>Kangiellales</taxon>
        <taxon>Kangiellaceae</taxon>
        <taxon>Kangiella</taxon>
    </lineage>
</organism>